<evidence type="ECO:0000313" key="2">
    <source>
        <dbReference type="EMBL" id="SFO08687.1"/>
    </source>
</evidence>
<accession>A0A1I5EB27</accession>
<keyword evidence="1" id="KW-0812">Transmembrane</keyword>
<gene>
    <name evidence="2" type="ORF">SAMN04488695_11511</name>
</gene>
<keyword evidence="3" id="KW-1185">Reference proteome</keyword>
<reference evidence="2 3" key="1">
    <citation type="submission" date="2016-10" db="EMBL/GenBank/DDBJ databases">
        <authorList>
            <person name="de Groot N.N."/>
        </authorList>
    </citation>
    <scope>NUCLEOTIDE SEQUENCE [LARGE SCALE GENOMIC DNA]</scope>
    <source>
        <strain evidence="2 3">ML2</strain>
    </source>
</reference>
<name>A0A1I5EB27_9CLOT</name>
<feature type="transmembrane region" description="Helical" evidence="1">
    <location>
        <begin position="20"/>
        <end position="48"/>
    </location>
</feature>
<proteinExistence type="predicted"/>
<protein>
    <submittedName>
        <fullName evidence="2">Uncharacterized protein</fullName>
    </submittedName>
</protein>
<keyword evidence="1" id="KW-0472">Membrane</keyword>
<evidence type="ECO:0000256" key="1">
    <source>
        <dbReference type="SAM" id="Phobius"/>
    </source>
</evidence>
<dbReference type="Proteomes" id="UP000181899">
    <property type="component" value="Unassembled WGS sequence"/>
</dbReference>
<keyword evidence="1" id="KW-1133">Transmembrane helix</keyword>
<dbReference type="EMBL" id="FOVK01000015">
    <property type="protein sequence ID" value="SFO08687.1"/>
    <property type="molecule type" value="Genomic_DNA"/>
</dbReference>
<organism evidence="2 3">
    <name type="scientific">Proteiniclasticum ruminis</name>
    <dbReference type="NCBI Taxonomy" id="398199"/>
    <lineage>
        <taxon>Bacteria</taxon>
        <taxon>Bacillati</taxon>
        <taxon>Bacillota</taxon>
        <taxon>Clostridia</taxon>
        <taxon>Eubacteriales</taxon>
        <taxon>Clostridiaceae</taxon>
        <taxon>Proteiniclasticum</taxon>
    </lineage>
</organism>
<sequence>MGPIYVMLLNIANNRSGLTLTNIGLCLLLTIFILYFIKIFSTIIEYILVRIFTNIKIKYNIFYPFTIDERINFKPIVLLMNPETVRDIMPLNLIFHIQNEVMDNAKLKTSLKKILLINTISDAISYILIFIFIDILFMHDLSLAFSISYIAVEIQKILSDGVTWKGLKYIYKENSFIKYLYSFPNIEELDAKDYANYLALYQGELDLETLNIIENYLLQSIHERSCWLNSDKLDELLMKRYENNEFVMLKIVTIVNVIKLIGLLSLKCENSYYLEIFNKHINMIIEDHIRAGESYDFLYPYIDYINGKNSKISIYHNFDSNRKTIFSYRTKLEKSIFIKG</sequence>
<feature type="transmembrane region" description="Helical" evidence="1">
    <location>
        <begin position="115"/>
        <end position="138"/>
    </location>
</feature>
<evidence type="ECO:0000313" key="3">
    <source>
        <dbReference type="Proteomes" id="UP000181899"/>
    </source>
</evidence>
<dbReference type="AlphaFoldDB" id="A0A1I5EB27"/>